<dbReference type="Pfam" id="PF03725">
    <property type="entry name" value="RNase_PH_C"/>
    <property type="match status" value="1"/>
</dbReference>
<evidence type="ECO:0000256" key="2">
    <source>
        <dbReference type="SAM" id="MobiDB-lite"/>
    </source>
</evidence>
<comment type="caution">
    <text evidence="5">The sequence shown here is derived from an EMBL/GenBank/DDBJ whole genome shotgun (WGS) entry which is preliminary data.</text>
</comment>
<dbReference type="InterPro" id="IPR036345">
    <property type="entry name" value="ExoRNase_PH_dom2_sf"/>
</dbReference>
<dbReference type="InterPro" id="IPR001247">
    <property type="entry name" value="ExoRNase_PH_dom1"/>
</dbReference>
<evidence type="ECO:0000256" key="1">
    <source>
        <dbReference type="ARBA" id="ARBA00022884"/>
    </source>
</evidence>
<feature type="compositionally biased region" description="Basic and acidic residues" evidence="2">
    <location>
        <begin position="654"/>
        <end position="663"/>
    </location>
</feature>
<dbReference type="Gene3D" id="3.30.230.70">
    <property type="entry name" value="GHMP Kinase, N-terminal domain"/>
    <property type="match status" value="2"/>
</dbReference>
<dbReference type="PANTHER" id="PTHR11252">
    <property type="entry name" value="POLYRIBONUCLEOTIDE NUCLEOTIDYLTRANSFERASE"/>
    <property type="match status" value="1"/>
</dbReference>
<accession>A0ABQ7LXI2</accession>
<keyword evidence="1" id="KW-0694">RNA-binding</keyword>
<feature type="domain" description="Exoribonuclease phosphorolytic" evidence="3">
    <location>
        <begin position="366"/>
        <end position="496"/>
    </location>
</feature>
<organism evidence="5 6">
    <name type="scientific">Brassica rapa subsp. trilocularis</name>
    <dbReference type="NCBI Taxonomy" id="1813537"/>
    <lineage>
        <taxon>Eukaryota</taxon>
        <taxon>Viridiplantae</taxon>
        <taxon>Streptophyta</taxon>
        <taxon>Embryophyta</taxon>
        <taxon>Tracheophyta</taxon>
        <taxon>Spermatophyta</taxon>
        <taxon>Magnoliopsida</taxon>
        <taxon>eudicotyledons</taxon>
        <taxon>Gunneridae</taxon>
        <taxon>Pentapetalae</taxon>
        <taxon>rosids</taxon>
        <taxon>malvids</taxon>
        <taxon>Brassicales</taxon>
        <taxon>Brassicaceae</taxon>
        <taxon>Brassiceae</taxon>
        <taxon>Brassica</taxon>
    </lineage>
</organism>
<feature type="domain" description="Exoribonuclease phosphorolytic" evidence="3">
    <location>
        <begin position="117"/>
        <end position="228"/>
    </location>
</feature>
<sequence>MALSILRSCIKSRLTIGVSRQLIVLESKVTCPERHAPDLVYRVFSFILIKTLVLSYNGFNFLCIGAEFLMRDVASKRRDFSSLTQPTRTRFNTLNLPVTEAFKLGSSIINLEMVDDEKNHGSMLCHMDGTTVRSNVIVSHDKYNDDNFLQVYYDETRYGERWRSHDPTDREIMCSHLIDRSIRPLFTAGFPANVMVNVCVLKTNWKHEADAELMAIIATSAALMKLNITQARPIGVIRIGRINENIIINPTIDEQRRSDFNLLYVCTRQNTIMADLVASEISESDLATNIKLAQLEAVKCIDSQVKLRERYESDKKVKLLTSNSKNLQDTRTQSSNHSGREVALGQAHCVEIKSDVNRSDGRGSHQIRPVHCEAGYLHALHGSSLISCGETQVLCTATIGKPGETQSVDVLPRKRFRVDYDFPPFCTNHIMDIFSRRWREIGDGMFIEKALLAVIPTQRNFPYAIHLNSKVLASDGSSSTTSVCGGSIALMDAGVPIKSHVAGVSIGLVTDDETSNGQLENYRIITDTSGLENDLGEMDFKIAGTRNGITAIQLDAKSTLLSLDVIGEAIKYGRQAHLQILDHMEQAINSPKETSYYKERRIEDDTDLSRRNTRKRNANGEEKAKPLTNGGFVESDLEHGLPNSKCDEVETETESEKKTKKEEEEAEAEDSTKRKIVIEHCKQCNAFKTRAIQVKEGLEGAVPGVTVTLNPEKPRRGCFEIREEGGQTFISLLEMKRPFAPMKALDMEEVIEDIINKIK</sequence>
<dbReference type="SUPFAM" id="SSF54211">
    <property type="entry name" value="Ribosomal protein S5 domain 2-like"/>
    <property type="match status" value="2"/>
</dbReference>
<evidence type="ECO:0000259" key="3">
    <source>
        <dbReference type="Pfam" id="PF01138"/>
    </source>
</evidence>
<evidence type="ECO:0000259" key="4">
    <source>
        <dbReference type="Pfam" id="PF03725"/>
    </source>
</evidence>
<gene>
    <name evidence="5" type="primary">A08p025870.1_BraROA</name>
    <name evidence="5" type="ORF">IGI04_031412</name>
</gene>
<dbReference type="Gene3D" id="3.40.30.10">
    <property type="entry name" value="Glutaredoxin"/>
    <property type="match status" value="1"/>
</dbReference>
<evidence type="ECO:0000313" key="6">
    <source>
        <dbReference type="Proteomes" id="UP000823674"/>
    </source>
</evidence>
<reference evidence="5 6" key="1">
    <citation type="submission" date="2021-03" db="EMBL/GenBank/DDBJ databases">
        <authorList>
            <person name="King G.J."/>
            <person name="Bancroft I."/>
            <person name="Baten A."/>
            <person name="Bloomfield J."/>
            <person name="Borpatragohain P."/>
            <person name="He Z."/>
            <person name="Irish N."/>
            <person name="Irwin J."/>
            <person name="Liu K."/>
            <person name="Mauleon R.P."/>
            <person name="Moore J."/>
            <person name="Morris R."/>
            <person name="Ostergaard L."/>
            <person name="Wang B."/>
            <person name="Wells R."/>
        </authorList>
    </citation>
    <scope>NUCLEOTIDE SEQUENCE [LARGE SCALE GENOMIC DNA]</scope>
    <source>
        <strain evidence="5">R-o-18</strain>
        <tissue evidence="5">Leaf</tissue>
    </source>
</reference>
<feature type="compositionally biased region" description="Basic and acidic residues" evidence="2">
    <location>
        <begin position="595"/>
        <end position="610"/>
    </location>
</feature>
<dbReference type="EMBL" id="JADBGQ010000007">
    <property type="protein sequence ID" value="KAG5389871.1"/>
    <property type="molecule type" value="Genomic_DNA"/>
</dbReference>
<dbReference type="InterPro" id="IPR012162">
    <property type="entry name" value="PNPase"/>
</dbReference>
<dbReference type="SUPFAM" id="SSF55666">
    <property type="entry name" value="Ribonuclease PH domain 2-like"/>
    <property type="match status" value="2"/>
</dbReference>
<dbReference type="Proteomes" id="UP000823674">
    <property type="component" value="Chromosome A08"/>
</dbReference>
<feature type="region of interest" description="Disordered" evidence="2">
    <location>
        <begin position="591"/>
        <end position="672"/>
    </location>
</feature>
<proteinExistence type="predicted"/>
<dbReference type="Pfam" id="PF01138">
    <property type="entry name" value="RNase_PH"/>
    <property type="match status" value="2"/>
</dbReference>
<dbReference type="InterPro" id="IPR020568">
    <property type="entry name" value="Ribosomal_Su5_D2-typ_SF"/>
</dbReference>
<feature type="domain" description="Exoribonuclease phosphorolytic" evidence="4">
    <location>
        <begin position="233"/>
        <end position="293"/>
    </location>
</feature>
<dbReference type="InterPro" id="IPR015847">
    <property type="entry name" value="ExoRNase_PH_dom2"/>
</dbReference>
<dbReference type="InterPro" id="IPR027408">
    <property type="entry name" value="PNPase/RNase_PH_dom_sf"/>
</dbReference>
<dbReference type="PANTHER" id="PTHR11252:SF14">
    <property type="entry name" value="POLYRIBONUCLEOTIDE NUCLEOTIDYLTRANSFERASE"/>
    <property type="match status" value="1"/>
</dbReference>
<evidence type="ECO:0000313" key="5">
    <source>
        <dbReference type="EMBL" id="KAG5389871.1"/>
    </source>
</evidence>
<protein>
    <submittedName>
        <fullName evidence="5">Uncharacterized protein</fullName>
    </submittedName>
</protein>
<keyword evidence="6" id="KW-1185">Reference proteome</keyword>
<name>A0ABQ7LXI2_BRACM</name>